<evidence type="ECO:0000259" key="6">
    <source>
        <dbReference type="PROSITE" id="PS51464"/>
    </source>
</evidence>
<dbReference type="Gene3D" id="3.40.50.10490">
    <property type="entry name" value="Glucose-6-phosphate isomerase like protein, domain 1"/>
    <property type="match status" value="1"/>
</dbReference>
<evidence type="ECO:0000259" key="5">
    <source>
        <dbReference type="PROSITE" id="PS51071"/>
    </source>
</evidence>
<dbReference type="InterPro" id="IPR009057">
    <property type="entry name" value="Homeodomain-like_sf"/>
</dbReference>
<dbReference type="InterPro" id="IPR046348">
    <property type="entry name" value="SIS_dom_sf"/>
</dbReference>
<feature type="compositionally biased region" description="Basic and acidic residues" evidence="4">
    <location>
        <begin position="14"/>
        <end position="25"/>
    </location>
</feature>
<evidence type="ECO:0000256" key="1">
    <source>
        <dbReference type="ARBA" id="ARBA00023015"/>
    </source>
</evidence>
<dbReference type="Pfam" id="PF01380">
    <property type="entry name" value="SIS"/>
    <property type="match status" value="1"/>
</dbReference>
<feature type="domain" description="SIS" evidence="6">
    <location>
        <begin position="176"/>
        <end position="313"/>
    </location>
</feature>
<accession>A0A3S8U6Z0</accession>
<protein>
    <submittedName>
        <fullName evidence="7">MurR/RpiR family transcriptional regulator</fullName>
    </submittedName>
</protein>
<gene>
    <name evidence="7" type="ORF">EI545_11060</name>
</gene>
<evidence type="ECO:0000256" key="4">
    <source>
        <dbReference type="SAM" id="MobiDB-lite"/>
    </source>
</evidence>
<evidence type="ECO:0000313" key="8">
    <source>
        <dbReference type="Proteomes" id="UP000282002"/>
    </source>
</evidence>
<feature type="compositionally biased region" description="Polar residues" evidence="4">
    <location>
        <begin position="316"/>
        <end position="328"/>
    </location>
</feature>
<evidence type="ECO:0000256" key="3">
    <source>
        <dbReference type="ARBA" id="ARBA00023163"/>
    </source>
</evidence>
<dbReference type="OrthoDB" id="3574600at2"/>
<dbReference type="SUPFAM" id="SSF53697">
    <property type="entry name" value="SIS domain"/>
    <property type="match status" value="1"/>
</dbReference>
<dbReference type="GO" id="GO:0097367">
    <property type="term" value="F:carbohydrate derivative binding"/>
    <property type="evidence" value="ECO:0007669"/>
    <property type="project" value="InterPro"/>
</dbReference>
<dbReference type="SUPFAM" id="SSF46689">
    <property type="entry name" value="Homeodomain-like"/>
    <property type="match status" value="1"/>
</dbReference>
<dbReference type="GO" id="GO:0003677">
    <property type="term" value="F:DNA binding"/>
    <property type="evidence" value="ECO:0007669"/>
    <property type="project" value="UniProtKB-KW"/>
</dbReference>
<dbReference type="EMBL" id="CP034328">
    <property type="protein sequence ID" value="AZL59337.1"/>
    <property type="molecule type" value="Genomic_DNA"/>
</dbReference>
<dbReference type="GO" id="GO:0003700">
    <property type="term" value="F:DNA-binding transcription factor activity"/>
    <property type="evidence" value="ECO:0007669"/>
    <property type="project" value="InterPro"/>
</dbReference>
<dbReference type="Pfam" id="PF01418">
    <property type="entry name" value="HTH_6"/>
    <property type="match status" value="1"/>
</dbReference>
<dbReference type="PANTHER" id="PTHR30514:SF20">
    <property type="entry name" value="TRANSCRIPTIONAL REGULATOR"/>
    <property type="match status" value="1"/>
</dbReference>
<dbReference type="InterPro" id="IPR000281">
    <property type="entry name" value="HTH_RpiR"/>
</dbReference>
<keyword evidence="2" id="KW-0238">DNA-binding</keyword>
<name>A0A3S8U6Z0_9RHOB</name>
<dbReference type="AlphaFoldDB" id="A0A3S8U6Z0"/>
<dbReference type="InterPro" id="IPR001347">
    <property type="entry name" value="SIS_dom"/>
</dbReference>
<dbReference type="Gene3D" id="1.10.10.10">
    <property type="entry name" value="Winged helix-like DNA-binding domain superfamily/Winged helix DNA-binding domain"/>
    <property type="match status" value="1"/>
</dbReference>
<dbReference type="PANTHER" id="PTHR30514">
    <property type="entry name" value="GLUCOKINASE"/>
    <property type="match status" value="1"/>
</dbReference>
<feature type="domain" description="HTH rpiR-type" evidence="5">
    <location>
        <begin position="49"/>
        <end position="125"/>
    </location>
</feature>
<dbReference type="KEGG" id="taw:EI545_11060"/>
<keyword evidence="8" id="KW-1185">Reference proteome</keyword>
<feature type="region of interest" description="Disordered" evidence="4">
    <location>
        <begin position="316"/>
        <end position="341"/>
    </location>
</feature>
<dbReference type="InterPro" id="IPR036388">
    <property type="entry name" value="WH-like_DNA-bd_sf"/>
</dbReference>
<feature type="region of interest" description="Disordered" evidence="4">
    <location>
        <begin position="1"/>
        <end position="47"/>
    </location>
</feature>
<organism evidence="7 8">
    <name type="scientific">Tabrizicola piscis</name>
    <dbReference type="NCBI Taxonomy" id="2494374"/>
    <lineage>
        <taxon>Bacteria</taxon>
        <taxon>Pseudomonadati</taxon>
        <taxon>Pseudomonadota</taxon>
        <taxon>Alphaproteobacteria</taxon>
        <taxon>Rhodobacterales</taxon>
        <taxon>Paracoccaceae</taxon>
        <taxon>Tabrizicola</taxon>
    </lineage>
</organism>
<proteinExistence type="predicted"/>
<dbReference type="PROSITE" id="PS51071">
    <property type="entry name" value="HTH_RPIR"/>
    <property type="match status" value="1"/>
</dbReference>
<dbReference type="PROSITE" id="PS51464">
    <property type="entry name" value="SIS"/>
    <property type="match status" value="1"/>
</dbReference>
<keyword evidence="1" id="KW-0805">Transcription regulation</keyword>
<dbReference type="CDD" id="cd05013">
    <property type="entry name" value="SIS_RpiR"/>
    <property type="match status" value="1"/>
</dbReference>
<keyword evidence="3" id="KW-0804">Transcription</keyword>
<feature type="compositionally biased region" description="Basic and acidic residues" evidence="4">
    <location>
        <begin position="331"/>
        <end position="341"/>
    </location>
</feature>
<evidence type="ECO:0000313" key="7">
    <source>
        <dbReference type="EMBL" id="AZL59337.1"/>
    </source>
</evidence>
<sequence length="341" mass="36078">MCKAGGLSSGRCLGPHERGVDRPGTESRGGSLAMAGNSPGDTRPPRDFDALRADLAARSGSLSKRLAQVAQFFLNHPEEVAVTTLTRLADQAQVPPATITRFAKELGFQGFADLQLVFRERLLGPRLPYAERMAQPGIGDADLDQPGHVFGSFVQAAVQSLLRIEEALDRDALTAFVEVLAASEVVHVAAARGAFGLGAYTVYGLGSIGRRAHLVDNLGAMRAMQVQAIGPADTLLVMTFDDYTPETVEVASLASSRGLRVLAITDNALSPVAGLASHVLYVNEARLGHFRSQVPAMVVAQTLIVALGRRLGSVENNQNAETDKSIASTREPGKDGGGRRS</sequence>
<dbReference type="InterPro" id="IPR047640">
    <property type="entry name" value="RpiR-like"/>
</dbReference>
<evidence type="ECO:0000256" key="2">
    <source>
        <dbReference type="ARBA" id="ARBA00023125"/>
    </source>
</evidence>
<dbReference type="GO" id="GO:1901135">
    <property type="term" value="P:carbohydrate derivative metabolic process"/>
    <property type="evidence" value="ECO:0007669"/>
    <property type="project" value="InterPro"/>
</dbReference>
<dbReference type="Proteomes" id="UP000282002">
    <property type="component" value="Chromosome"/>
</dbReference>
<dbReference type="InterPro" id="IPR035472">
    <property type="entry name" value="RpiR-like_SIS"/>
</dbReference>
<reference evidence="7 8" key="1">
    <citation type="submission" date="2018-12" db="EMBL/GenBank/DDBJ databases">
        <title>Complete genome sequencing of Tabrizicola sp. K13M18.</title>
        <authorList>
            <person name="Bae J.-W."/>
        </authorList>
    </citation>
    <scope>NUCLEOTIDE SEQUENCE [LARGE SCALE GENOMIC DNA]</scope>
    <source>
        <strain evidence="7 8">K13M18</strain>
    </source>
</reference>